<organism evidence="1 2">
    <name type="scientific">Paractinoplanes toevensis</name>
    <dbReference type="NCBI Taxonomy" id="571911"/>
    <lineage>
        <taxon>Bacteria</taxon>
        <taxon>Bacillati</taxon>
        <taxon>Actinomycetota</taxon>
        <taxon>Actinomycetes</taxon>
        <taxon>Micromonosporales</taxon>
        <taxon>Micromonosporaceae</taxon>
        <taxon>Paractinoplanes</taxon>
    </lineage>
</organism>
<comment type="caution">
    <text evidence="1">The sequence shown here is derived from an EMBL/GenBank/DDBJ whole genome shotgun (WGS) entry which is preliminary data.</text>
</comment>
<proteinExistence type="predicted"/>
<accession>A0A919T8W2</accession>
<reference evidence="1 2" key="1">
    <citation type="submission" date="2021-03" db="EMBL/GenBank/DDBJ databases">
        <title>Whole genome shotgun sequence of Actinoplanes toevensis NBRC 105298.</title>
        <authorList>
            <person name="Komaki H."/>
            <person name="Tamura T."/>
        </authorList>
    </citation>
    <scope>NUCLEOTIDE SEQUENCE [LARGE SCALE GENOMIC DNA]</scope>
    <source>
        <strain evidence="1 2">NBRC 105298</strain>
    </source>
</reference>
<evidence type="ECO:0000313" key="2">
    <source>
        <dbReference type="Proteomes" id="UP000677082"/>
    </source>
</evidence>
<dbReference type="RefSeq" id="WP_213005675.1">
    <property type="nucleotide sequence ID" value="NZ_BOQN01000018.1"/>
</dbReference>
<keyword evidence="2" id="KW-1185">Reference proteome</keyword>
<sequence length="140" mass="15318">MTSPFADDMLAQIRALTAALPTRRPTLMRIGPGVLDELKRLGTPVLSVDGLSFGVTILEQEDYPIGQWRIFDQHGEEISAGVLHVIGATVPVSLDDGSSKDMVVVDVRDGHAYVADPVIFDDFIPPLAPLTGWFYGRRAW</sequence>
<dbReference type="Proteomes" id="UP000677082">
    <property type="component" value="Unassembled WGS sequence"/>
</dbReference>
<protein>
    <submittedName>
        <fullName evidence="1">Uncharacterized protein</fullName>
    </submittedName>
</protein>
<gene>
    <name evidence="1" type="ORF">Ato02nite_015040</name>
</gene>
<dbReference type="AlphaFoldDB" id="A0A919T8W2"/>
<dbReference type="EMBL" id="BOQN01000018">
    <property type="protein sequence ID" value="GIM89711.1"/>
    <property type="molecule type" value="Genomic_DNA"/>
</dbReference>
<name>A0A919T8W2_9ACTN</name>
<evidence type="ECO:0000313" key="1">
    <source>
        <dbReference type="EMBL" id="GIM89711.1"/>
    </source>
</evidence>